<evidence type="ECO:0000256" key="4">
    <source>
        <dbReference type="ARBA" id="ARBA00023212"/>
    </source>
</evidence>
<feature type="compositionally biased region" description="Basic and acidic residues" evidence="6">
    <location>
        <begin position="52"/>
        <end position="63"/>
    </location>
</feature>
<dbReference type="GO" id="GO:0051321">
    <property type="term" value="P:meiotic cell cycle"/>
    <property type="evidence" value="ECO:0007669"/>
    <property type="project" value="TreeGrafter"/>
</dbReference>
<evidence type="ECO:0000313" key="9">
    <source>
        <dbReference type="Proteomes" id="UP000030653"/>
    </source>
</evidence>
<proteinExistence type="inferred from homology"/>
<evidence type="ECO:0000313" key="8">
    <source>
        <dbReference type="EMBL" id="EJT99699.1"/>
    </source>
</evidence>
<dbReference type="Gene3D" id="1.20.120.1900">
    <property type="entry name" value="Gamma-tubulin complex, C-terminal domain"/>
    <property type="match status" value="1"/>
</dbReference>
<name>M5FVT2_DACPD</name>
<dbReference type="OMA" id="DYCFHVG"/>
<dbReference type="GO" id="GO:0007020">
    <property type="term" value="P:microtubule nucleation"/>
    <property type="evidence" value="ECO:0007669"/>
    <property type="project" value="InterPro"/>
</dbReference>
<keyword evidence="2 5" id="KW-0963">Cytoplasm</keyword>
<dbReference type="GO" id="GO:0000930">
    <property type="term" value="C:gamma-tubulin complex"/>
    <property type="evidence" value="ECO:0007669"/>
    <property type="project" value="UniProtKB-ARBA"/>
</dbReference>
<evidence type="ECO:0000256" key="6">
    <source>
        <dbReference type="SAM" id="MobiDB-lite"/>
    </source>
</evidence>
<dbReference type="InterPro" id="IPR040457">
    <property type="entry name" value="GCP_C"/>
</dbReference>
<dbReference type="STRING" id="1858805.M5FVT2"/>
<feature type="domain" description="Gamma tubulin complex component C-terminal" evidence="7">
    <location>
        <begin position="537"/>
        <end position="920"/>
    </location>
</feature>
<dbReference type="PANTHER" id="PTHR19302:SF70">
    <property type="entry name" value="GAMMA-TUBULIN COMPLEX COMPONENT 6"/>
    <property type="match status" value="1"/>
</dbReference>
<dbReference type="GO" id="GO:0005816">
    <property type="term" value="C:spindle pole body"/>
    <property type="evidence" value="ECO:0007669"/>
    <property type="project" value="UniProtKB-ARBA"/>
</dbReference>
<dbReference type="GO" id="GO:0031122">
    <property type="term" value="P:cytoplasmic microtubule organization"/>
    <property type="evidence" value="ECO:0007669"/>
    <property type="project" value="TreeGrafter"/>
</dbReference>
<organism evidence="8 9">
    <name type="scientific">Dacryopinax primogenitus (strain DJM 731)</name>
    <name type="common">Brown rot fungus</name>
    <dbReference type="NCBI Taxonomy" id="1858805"/>
    <lineage>
        <taxon>Eukaryota</taxon>
        <taxon>Fungi</taxon>
        <taxon>Dikarya</taxon>
        <taxon>Basidiomycota</taxon>
        <taxon>Agaricomycotina</taxon>
        <taxon>Dacrymycetes</taxon>
        <taxon>Dacrymycetales</taxon>
        <taxon>Dacrymycetaceae</taxon>
        <taxon>Dacryopinax</taxon>
    </lineage>
</organism>
<dbReference type="GeneID" id="63684008"/>
<keyword evidence="3 5" id="KW-0493">Microtubule</keyword>
<dbReference type="GO" id="GO:0005874">
    <property type="term" value="C:microtubule"/>
    <property type="evidence" value="ECO:0007669"/>
    <property type="project" value="UniProtKB-KW"/>
</dbReference>
<evidence type="ECO:0000256" key="1">
    <source>
        <dbReference type="ARBA" id="ARBA00010337"/>
    </source>
</evidence>
<dbReference type="Proteomes" id="UP000030653">
    <property type="component" value="Unassembled WGS sequence"/>
</dbReference>
<keyword evidence="4 5" id="KW-0206">Cytoskeleton</keyword>
<sequence length="930" mass="103069">MADLVHHPDELSLRPLDNFLPDWLPPSSELPRNPEDAFTKGLALALGPTTGRSRDVPELDKPLEGPPVVESSEEEKEKDDDHVWELAAKAVSHKSTLFTWDTSSQVFRLPPLLSHHPELFYAALRKTVQTPTVTPFPPEYIASELRTLLTGYSGSLWIWNNIEEQFVPSPNAAGSIVVDGYSATASTSIFERFLTIGTLVRRLQAVPTQLMGASESWMHAFSHALTLVLSHIRSTLEVEPICPEKNLSSLHLEYETQEPMLVAVATLLRRDRSHYPPYRSLPSNMISALYKALDRAINTSAPHAVQCTLSFLLQLSTQPCIRAVEEALGLGRATFLPDMVDESSELASPNEDRAPMEVKVMEMILPSEVRQTLERGRKSLVLLKKACPAHILCGRTIEDIDDAEHLKWIWGDDEVQRVQAEAEQQADLLRDLMCRWKSGLPVDHKAHVPAPFPKSTAAPNEFDISLLLLPATQSTDDNAFNRFLGSHPPPLLPSSAPTLPLLLHHVFAKILARSKVISHALLDSLLSPASQQGGADLLAHLHILSSFHLLNFAPFTDLLTNALFVHPSPEIAHAPGTRSRVRARLGIAPLPHQVTGEEFAAVGLGVGLTQRGQWPPGGSDLNWILRRVVIDSLEVDKQGRLKTARVDKVWEQADSIVGFAIRDIEEGDDAWLDPLGKSPHKSGTGTKRATAVEALDFLDLQYKVPRSLAVVLSERAIQKYRQIFSFLLRVLRVDTVVRTMYDPAIHELLFPSSEANAHLLLRTRFLAQGFTSSLVNYLMDSALRSPWSAFYSQLTRVKETSRDPEVQDVFALAARHERVMNTLLEGCMLLPGQAQLAGEVRVCLGTILLLGQLVLDRRRGTLSEQEGGDQLRSLAHKLITTTQTLVQLLKEDQAGKELPRATIPTGNEGGAKLSDLLLRLCFYEPVKRNG</sequence>
<comment type="subcellular location">
    <subcellularLocation>
        <location evidence="5">Cytoplasm</location>
        <location evidence="5">Cytoskeleton</location>
        <location evidence="5">Microtubule organizing center</location>
    </subcellularLocation>
</comment>
<dbReference type="InterPro" id="IPR042241">
    <property type="entry name" value="GCP_C_sf"/>
</dbReference>
<comment type="similarity">
    <text evidence="1 5">Belongs to the TUBGCP family.</text>
</comment>
<dbReference type="Pfam" id="PF04130">
    <property type="entry name" value="GCP_C_terminal"/>
    <property type="match status" value="1"/>
</dbReference>
<dbReference type="RefSeq" id="XP_040626597.1">
    <property type="nucleotide sequence ID" value="XM_040768946.1"/>
</dbReference>
<dbReference type="GO" id="GO:0051225">
    <property type="term" value="P:spindle assembly"/>
    <property type="evidence" value="ECO:0007669"/>
    <property type="project" value="TreeGrafter"/>
</dbReference>
<evidence type="ECO:0000256" key="2">
    <source>
        <dbReference type="ARBA" id="ARBA00022490"/>
    </source>
</evidence>
<dbReference type="GO" id="GO:0043015">
    <property type="term" value="F:gamma-tubulin binding"/>
    <property type="evidence" value="ECO:0007669"/>
    <property type="project" value="InterPro"/>
</dbReference>
<feature type="region of interest" description="Disordered" evidence="6">
    <location>
        <begin position="24"/>
        <end position="80"/>
    </location>
</feature>
<keyword evidence="9" id="KW-1185">Reference proteome</keyword>
<gene>
    <name evidence="8" type="ORF">DACRYDRAFT_109805</name>
</gene>
<dbReference type="GO" id="GO:0000278">
    <property type="term" value="P:mitotic cell cycle"/>
    <property type="evidence" value="ECO:0007669"/>
    <property type="project" value="TreeGrafter"/>
</dbReference>
<dbReference type="GO" id="GO:0000922">
    <property type="term" value="C:spindle pole"/>
    <property type="evidence" value="ECO:0007669"/>
    <property type="project" value="InterPro"/>
</dbReference>
<dbReference type="EMBL" id="JH795869">
    <property type="protein sequence ID" value="EJT99699.1"/>
    <property type="molecule type" value="Genomic_DNA"/>
</dbReference>
<reference evidence="8 9" key="1">
    <citation type="journal article" date="2012" name="Science">
        <title>The Paleozoic origin of enzymatic lignin decomposition reconstructed from 31 fungal genomes.</title>
        <authorList>
            <person name="Floudas D."/>
            <person name="Binder M."/>
            <person name="Riley R."/>
            <person name="Barry K."/>
            <person name="Blanchette R.A."/>
            <person name="Henrissat B."/>
            <person name="Martinez A.T."/>
            <person name="Otillar R."/>
            <person name="Spatafora J.W."/>
            <person name="Yadav J.S."/>
            <person name="Aerts A."/>
            <person name="Benoit I."/>
            <person name="Boyd A."/>
            <person name="Carlson A."/>
            <person name="Copeland A."/>
            <person name="Coutinho P.M."/>
            <person name="de Vries R.P."/>
            <person name="Ferreira P."/>
            <person name="Findley K."/>
            <person name="Foster B."/>
            <person name="Gaskell J."/>
            <person name="Glotzer D."/>
            <person name="Gorecki P."/>
            <person name="Heitman J."/>
            <person name="Hesse C."/>
            <person name="Hori C."/>
            <person name="Igarashi K."/>
            <person name="Jurgens J.A."/>
            <person name="Kallen N."/>
            <person name="Kersten P."/>
            <person name="Kohler A."/>
            <person name="Kuees U."/>
            <person name="Kumar T.K.A."/>
            <person name="Kuo A."/>
            <person name="LaButti K."/>
            <person name="Larrondo L.F."/>
            <person name="Lindquist E."/>
            <person name="Ling A."/>
            <person name="Lombard V."/>
            <person name="Lucas S."/>
            <person name="Lundell T."/>
            <person name="Martin R."/>
            <person name="McLaughlin D.J."/>
            <person name="Morgenstern I."/>
            <person name="Morin E."/>
            <person name="Murat C."/>
            <person name="Nagy L.G."/>
            <person name="Nolan M."/>
            <person name="Ohm R.A."/>
            <person name="Patyshakuliyeva A."/>
            <person name="Rokas A."/>
            <person name="Ruiz-Duenas F.J."/>
            <person name="Sabat G."/>
            <person name="Salamov A."/>
            <person name="Samejima M."/>
            <person name="Schmutz J."/>
            <person name="Slot J.C."/>
            <person name="St John F."/>
            <person name="Stenlid J."/>
            <person name="Sun H."/>
            <person name="Sun S."/>
            <person name="Syed K."/>
            <person name="Tsang A."/>
            <person name="Wiebenga A."/>
            <person name="Young D."/>
            <person name="Pisabarro A."/>
            <person name="Eastwood D.C."/>
            <person name="Martin F."/>
            <person name="Cullen D."/>
            <person name="Grigoriev I.V."/>
            <person name="Hibbett D.S."/>
        </authorList>
    </citation>
    <scope>NUCLEOTIDE SEQUENCE [LARGE SCALE GENOMIC DNA]</scope>
    <source>
        <strain evidence="8 9">DJM-731 SS1</strain>
    </source>
</reference>
<evidence type="ECO:0000259" key="7">
    <source>
        <dbReference type="Pfam" id="PF04130"/>
    </source>
</evidence>
<dbReference type="AlphaFoldDB" id="M5FVT2"/>
<accession>M5FVT2</accession>
<protein>
    <recommendedName>
        <fullName evidence="5">Spindle pole body component</fullName>
    </recommendedName>
</protein>
<evidence type="ECO:0000256" key="3">
    <source>
        <dbReference type="ARBA" id="ARBA00022701"/>
    </source>
</evidence>
<dbReference type="PANTHER" id="PTHR19302">
    <property type="entry name" value="GAMMA TUBULIN COMPLEX PROTEIN"/>
    <property type="match status" value="1"/>
</dbReference>
<evidence type="ECO:0000256" key="5">
    <source>
        <dbReference type="RuleBase" id="RU363050"/>
    </source>
</evidence>
<dbReference type="InterPro" id="IPR007259">
    <property type="entry name" value="GCP"/>
</dbReference>
<dbReference type="GO" id="GO:0051011">
    <property type="term" value="F:microtubule minus-end binding"/>
    <property type="evidence" value="ECO:0007669"/>
    <property type="project" value="TreeGrafter"/>
</dbReference>
<dbReference type="HOGENOM" id="CLU_011863_0_0_1"/>
<dbReference type="OrthoDB" id="775571at2759"/>